<feature type="signal peptide" evidence="1">
    <location>
        <begin position="1"/>
        <end position="19"/>
    </location>
</feature>
<accession>A0ABR7M4C6</accession>
<evidence type="ECO:0000313" key="3">
    <source>
        <dbReference type="Proteomes" id="UP000765802"/>
    </source>
</evidence>
<organism evidence="2 3">
    <name type="scientific">Flavihumibacter stibioxidans</name>
    <dbReference type="NCBI Taxonomy" id="1834163"/>
    <lineage>
        <taxon>Bacteria</taxon>
        <taxon>Pseudomonadati</taxon>
        <taxon>Bacteroidota</taxon>
        <taxon>Chitinophagia</taxon>
        <taxon>Chitinophagales</taxon>
        <taxon>Chitinophagaceae</taxon>
        <taxon>Flavihumibacter</taxon>
    </lineage>
</organism>
<dbReference type="InterPro" id="IPR050114">
    <property type="entry name" value="UPF0173_UPF0282_UlaG_hydrolase"/>
</dbReference>
<dbReference type="InterPro" id="IPR036866">
    <property type="entry name" value="RibonucZ/Hydroxyglut_hydro"/>
</dbReference>
<dbReference type="EMBL" id="MBUA01000001">
    <property type="protein sequence ID" value="MBC6489871.1"/>
    <property type="molecule type" value="Genomic_DNA"/>
</dbReference>
<reference evidence="2 3" key="1">
    <citation type="submission" date="2016-07" db="EMBL/GenBank/DDBJ databases">
        <title>Genome analysis of Flavihumibacter stibioxidans YS-17.</title>
        <authorList>
            <person name="Shi K."/>
            <person name="Han Y."/>
            <person name="Wang G."/>
        </authorList>
    </citation>
    <scope>NUCLEOTIDE SEQUENCE [LARGE SCALE GENOMIC DNA]</scope>
    <source>
        <strain evidence="2 3">YS-17</strain>
    </source>
</reference>
<sequence>MKKTLLLVLLVIAGFRTMAQSDSYGTGKGRLDVHPVYHGSLWLKWNGLAIAIDPYGGAQRYEAMGQPDLVLITDIHGDHMDSSTLVNLDLRKATLILPQAVKDRAAAFLPETTNLQVLPNNATTSFKGIEITALPMYNLPDTPGVRHPKGRGNGYVLNLGGKRVYISGDTEDIPEMRTLKAIDIAFICMNKPFTMDINQAAGAVLAFKPAIVYPFHFRQPGGFSDVNEFARIVKAGNPAIDVRIRKWY</sequence>
<gene>
    <name evidence="2" type="ORF">BC349_02750</name>
</gene>
<dbReference type="Proteomes" id="UP000765802">
    <property type="component" value="Unassembled WGS sequence"/>
</dbReference>
<keyword evidence="3" id="KW-1185">Reference proteome</keyword>
<keyword evidence="1" id="KW-0732">Signal</keyword>
<dbReference type="RefSeq" id="WP_187255208.1">
    <property type="nucleotide sequence ID" value="NZ_JBHULF010000006.1"/>
</dbReference>
<dbReference type="PANTHER" id="PTHR43546">
    <property type="entry name" value="UPF0173 METAL-DEPENDENT HYDROLASE MJ1163-RELATED"/>
    <property type="match status" value="1"/>
</dbReference>
<evidence type="ECO:0000313" key="2">
    <source>
        <dbReference type="EMBL" id="MBC6489871.1"/>
    </source>
</evidence>
<proteinExistence type="predicted"/>
<dbReference type="Pfam" id="PF13483">
    <property type="entry name" value="Lactamase_B_3"/>
    <property type="match status" value="1"/>
</dbReference>
<dbReference type="PANTHER" id="PTHR43546:SF3">
    <property type="entry name" value="UPF0173 METAL-DEPENDENT HYDROLASE MJ1163"/>
    <property type="match status" value="1"/>
</dbReference>
<dbReference type="Gene3D" id="3.60.15.10">
    <property type="entry name" value="Ribonuclease Z/Hydroxyacylglutathione hydrolase-like"/>
    <property type="match status" value="1"/>
</dbReference>
<feature type="chain" id="PRO_5046264770" evidence="1">
    <location>
        <begin position="20"/>
        <end position="248"/>
    </location>
</feature>
<comment type="caution">
    <text evidence="2">The sequence shown here is derived from an EMBL/GenBank/DDBJ whole genome shotgun (WGS) entry which is preliminary data.</text>
</comment>
<name>A0ABR7M4C6_9BACT</name>
<evidence type="ECO:0000256" key="1">
    <source>
        <dbReference type="SAM" id="SignalP"/>
    </source>
</evidence>
<dbReference type="SUPFAM" id="SSF56281">
    <property type="entry name" value="Metallo-hydrolase/oxidoreductase"/>
    <property type="match status" value="1"/>
</dbReference>
<protein>
    <submittedName>
        <fullName evidence="2">MBL fold metallo-hydrolase</fullName>
    </submittedName>
</protein>